<dbReference type="EMBL" id="DS022303">
    <property type="protein sequence ID" value="OAJ39382.1"/>
    <property type="molecule type" value="Genomic_DNA"/>
</dbReference>
<keyword evidence="12 17" id="KW-0408">Iron</keyword>
<evidence type="ECO:0000313" key="21">
    <source>
        <dbReference type="Proteomes" id="UP000077115"/>
    </source>
</evidence>
<evidence type="ECO:0000256" key="14">
    <source>
        <dbReference type="ARBA" id="ARBA00023125"/>
    </source>
</evidence>
<dbReference type="CDD" id="cd05535">
    <property type="entry name" value="POLBc_epsilon"/>
    <property type="match status" value="1"/>
</dbReference>
<keyword evidence="6 17" id="KW-0548">Nucleotidyltransferase</keyword>
<dbReference type="GO" id="GO:0006297">
    <property type="term" value="P:nucleotide-excision repair, DNA gap filling"/>
    <property type="evidence" value="ECO:0007669"/>
    <property type="project" value="TreeGrafter"/>
</dbReference>
<feature type="compositionally biased region" description="Polar residues" evidence="18">
    <location>
        <begin position="13"/>
        <end position="33"/>
    </location>
</feature>
<dbReference type="InterPro" id="IPR055191">
    <property type="entry name" value="POL2_thumb"/>
</dbReference>
<dbReference type="Gene3D" id="3.30.342.10">
    <property type="entry name" value="DNA Polymerase, chain B, domain 1"/>
    <property type="match status" value="1"/>
</dbReference>
<dbReference type="GO" id="GO:0000166">
    <property type="term" value="F:nucleotide binding"/>
    <property type="evidence" value="ECO:0007669"/>
    <property type="project" value="InterPro"/>
</dbReference>
<keyword evidence="7 17" id="KW-0235">DNA replication</keyword>
<evidence type="ECO:0000256" key="2">
    <source>
        <dbReference type="ARBA" id="ARBA00004123"/>
    </source>
</evidence>
<dbReference type="CDD" id="cd05779">
    <property type="entry name" value="DNA_polB_epsilon_exo"/>
    <property type="match status" value="1"/>
</dbReference>
<evidence type="ECO:0000256" key="13">
    <source>
        <dbReference type="ARBA" id="ARBA00023014"/>
    </source>
</evidence>
<evidence type="ECO:0000256" key="12">
    <source>
        <dbReference type="ARBA" id="ARBA00023004"/>
    </source>
</evidence>
<reference evidence="20 21" key="2">
    <citation type="submission" date="2016-05" db="EMBL/GenBank/DDBJ databases">
        <title>Lineage-specific infection strategies underlie the spectrum of fungal disease in amphibians.</title>
        <authorList>
            <person name="Cuomo C.A."/>
            <person name="Farrer R.A."/>
            <person name="James T."/>
            <person name="Longcore J."/>
            <person name="Birren B."/>
        </authorList>
    </citation>
    <scope>NUCLEOTIDE SEQUENCE [LARGE SCALE GENOMIC DNA]</scope>
    <source>
        <strain evidence="20 21">JEL423</strain>
    </source>
</reference>
<evidence type="ECO:0000256" key="18">
    <source>
        <dbReference type="SAM" id="MobiDB-lite"/>
    </source>
</evidence>
<accession>A0A177WHV4</accession>
<keyword evidence="5 17" id="KW-0808">Transferase</keyword>
<name>A0A177WHV4_BATDL</name>
<dbReference type="GO" id="GO:0003887">
    <property type="term" value="F:DNA-directed DNA polymerase activity"/>
    <property type="evidence" value="ECO:0007669"/>
    <property type="project" value="UniProtKB-KW"/>
</dbReference>
<dbReference type="InterPro" id="IPR006172">
    <property type="entry name" value="DNA-dir_DNA_pol_B"/>
</dbReference>
<dbReference type="GO" id="GO:0008270">
    <property type="term" value="F:zinc ion binding"/>
    <property type="evidence" value="ECO:0007669"/>
    <property type="project" value="UniProtKB-KW"/>
</dbReference>
<dbReference type="FunFam" id="3.90.1600.10:FF:000006">
    <property type="entry name" value="DNA polymerase epsilon catalytic subunit"/>
    <property type="match status" value="1"/>
</dbReference>
<organism evidence="20 21">
    <name type="scientific">Batrachochytrium dendrobatidis (strain JEL423)</name>
    <dbReference type="NCBI Taxonomy" id="403673"/>
    <lineage>
        <taxon>Eukaryota</taxon>
        <taxon>Fungi</taxon>
        <taxon>Fungi incertae sedis</taxon>
        <taxon>Chytridiomycota</taxon>
        <taxon>Chytridiomycota incertae sedis</taxon>
        <taxon>Chytridiomycetes</taxon>
        <taxon>Rhizophydiales</taxon>
        <taxon>Rhizophydiales incertae sedis</taxon>
        <taxon>Batrachochytrium</taxon>
    </lineage>
</organism>
<dbReference type="SMART" id="SM01159">
    <property type="entry name" value="DUF1744"/>
    <property type="match status" value="1"/>
</dbReference>
<reference evidence="20 21" key="1">
    <citation type="submission" date="2006-10" db="EMBL/GenBank/DDBJ databases">
        <title>The Genome Sequence of Batrachochytrium dendrobatidis JEL423.</title>
        <authorList>
            <consortium name="The Broad Institute Genome Sequencing Platform"/>
            <person name="Birren B."/>
            <person name="Lander E."/>
            <person name="Galagan J."/>
            <person name="Cuomo C."/>
            <person name="Devon K."/>
            <person name="Jaffe D."/>
            <person name="Butler J."/>
            <person name="Alvarez P."/>
            <person name="Gnerre S."/>
            <person name="Grabherr M."/>
            <person name="Kleber M."/>
            <person name="Mauceli E."/>
            <person name="Brockman W."/>
            <person name="Young S."/>
            <person name="LaButti K."/>
            <person name="Sykes S."/>
            <person name="DeCaprio D."/>
            <person name="Crawford M."/>
            <person name="Koehrsen M."/>
            <person name="Engels R."/>
            <person name="Montgomery P."/>
            <person name="Pearson M."/>
            <person name="Howarth C."/>
            <person name="Larson L."/>
            <person name="White J."/>
            <person name="O'Leary S."/>
            <person name="Kodira C."/>
            <person name="Zeng Q."/>
            <person name="Yandava C."/>
            <person name="Alvarado L."/>
            <person name="Longcore J."/>
            <person name="James T."/>
        </authorList>
    </citation>
    <scope>NUCLEOTIDE SEQUENCE [LARGE SCALE GENOMIC DNA]</scope>
    <source>
        <strain evidence="20 21">JEL423</strain>
    </source>
</reference>
<dbReference type="Proteomes" id="UP000077115">
    <property type="component" value="Unassembled WGS sequence"/>
</dbReference>
<protein>
    <recommendedName>
        <fullName evidence="17">DNA polymerase epsilon catalytic subunit</fullName>
        <ecNumber evidence="17">2.7.7.7</ecNumber>
    </recommendedName>
</protein>
<keyword evidence="9 17" id="KW-0863">Zinc-finger</keyword>
<feature type="domain" description="DNA polymerase epsilon catalytic subunit A C-terminal" evidence="19">
    <location>
        <begin position="1562"/>
        <end position="1980"/>
    </location>
</feature>
<dbReference type="EC" id="2.7.7.7" evidence="17"/>
<dbReference type="InterPro" id="IPR043502">
    <property type="entry name" value="DNA/RNA_pol_sf"/>
</dbReference>
<dbReference type="FunFam" id="1.10.132.60:FF:000002">
    <property type="entry name" value="DNA polymerase epsilon catalytic subunit"/>
    <property type="match status" value="1"/>
</dbReference>
<keyword evidence="15 17" id="KW-0539">Nucleus</keyword>
<evidence type="ECO:0000256" key="3">
    <source>
        <dbReference type="ARBA" id="ARBA00005755"/>
    </source>
</evidence>
<keyword evidence="4 17" id="KW-0004">4Fe-4S</keyword>
<dbReference type="Gene3D" id="3.30.420.10">
    <property type="entry name" value="Ribonuclease H-like superfamily/Ribonuclease H"/>
    <property type="match status" value="1"/>
</dbReference>
<keyword evidence="14 17" id="KW-0238">DNA-binding</keyword>
<evidence type="ECO:0000256" key="11">
    <source>
        <dbReference type="ARBA" id="ARBA00022932"/>
    </source>
</evidence>
<evidence type="ECO:0000256" key="17">
    <source>
        <dbReference type="RuleBase" id="RU365029"/>
    </source>
</evidence>
<dbReference type="VEuPathDB" id="FungiDB:BDEG_23235"/>
<dbReference type="Pfam" id="PF22634">
    <property type="entry name" value="POL2_thumb"/>
    <property type="match status" value="1"/>
</dbReference>
<feature type="compositionally biased region" description="Basic residues" evidence="18">
    <location>
        <begin position="1"/>
        <end position="10"/>
    </location>
</feature>
<comment type="function">
    <text evidence="17">DNA polymerase II participates in chromosomal DNA replication.</text>
</comment>
<feature type="region of interest" description="Disordered" evidence="18">
    <location>
        <begin position="1"/>
        <end position="34"/>
    </location>
</feature>
<evidence type="ECO:0000256" key="4">
    <source>
        <dbReference type="ARBA" id="ARBA00022485"/>
    </source>
</evidence>
<evidence type="ECO:0000256" key="5">
    <source>
        <dbReference type="ARBA" id="ARBA00022679"/>
    </source>
</evidence>
<dbReference type="InterPro" id="IPR023211">
    <property type="entry name" value="DNA_pol_palm_dom_sf"/>
</dbReference>
<evidence type="ECO:0000256" key="6">
    <source>
        <dbReference type="ARBA" id="ARBA00022695"/>
    </source>
</evidence>
<evidence type="ECO:0000256" key="1">
    <source>
        <dbReference type="ARBA" id="ARBA00001966"/>
    </source>
</evidence>
<dbReference type="InterPro" id="IPR006133">
    <property type="entry name" value="DNA-dir_DNA_pol_B_exonuc"/>
</dbReference>
<dbReference type="GO" id="GO:0006272">
    <property type="term" value="P:leading strand elongation"/>
    <property type="evidence" value="ECO:0007669"/>
    <property type="project" value="TreeGrafter"/>
</dbReference>
<gene>
    <name evidence="20" type="ORF">BDEG_23235</name>
</gene>
<sequence length="2301" mass="262670">MSANYRKNHKPASATTRYNSRQKGSNPSHQSSAFDHDMEDMAGVQHATGLRMTDGKKESVCDIEKLANNVEFATLRDDLDEKMGFARFREGPEKLGWLVNIQPTTIADSECPTGKAGLDMYFIEEDGMTFKATLLYEPYFFVICKPGTETDVEEYIKRRFQRNLLSICRVVKQDLTLANHLVSQQRSLLKLSFWNVHQLKTVKNGLFQVIEKRHGLTGRKGFHNDEFLDEVYSTSGGLSNAQGTTTCRGLNVGEDGILELREYDIMYYTRVAIDCQVRIGLWYAVSAAAGKITVTSRPEMLHRAEPVILAFDIETTKLPLKFPDSQIDSIMMISYMIDGQGFLIVNREIVSKDIDDFEYTPKPEYQGNFVIFNEQDEASLLGRFIEHIQVSRPTVFVTYNGDFFDWPFVEDRCKVHNIDLFMEIGFSKDSSGEYKSRTAIHMDCFAWVKRDSYLPQGSQGLKAVTTHKLGYNPMEIDPEDMTRFAADQPQVLAQYSVSDAVATYYLYMKYVNPFIFSLCTIIPMNPDDVLRRGSGTLCEHLLMVEAVKANVVMPNKHSEKGGKLFEGHLLESETYVGGHVEALEAGVFRSDIPTNFSLVPEALRQLIDEIDEALTFSITVEHKVSKDDVLNYAEVRDSIIDKLDMLCETPQRNEEPLIYHLDVAAMYPNIILTNRLQPNAVVDESVCAACDFNEGPDSICQRNMTWSWRGEYFLASRGEVNMIQNQLQQEQFVVPSNIFEPSNTVTKAFHELRINEQDTHLTKRVSEYSRKVYGRAHETKVVERESIVCQREHPFYVNTVRDFRDRRYEYKSLHKSWKGKLDALLKTNDLPAADEAKRMIIIYDSLQLAHKCILNSFYGYVMRKGARWFSMEMAGIVCLTGAKIIQLARTRVEKLGRPLELDTDGIWCILPKSFPENFKLKLKNGKELFISYPCVMLNHLVHAEFTNHQYQDLIEDKYVVTSENSIFFEVDGPYHAMILPASTQEDKLLKKRYAVFNHDGSLAELKGFEVKRRGELKLIKNFQSSIFKVFLEGTSLKECYTMVGAAANRWLDILFSKAVDLSDAELFDLISENRSMSKALDEYGAQKSTSIKTARRLAEFLGDQMVKDKGLACKFIISAKPYDLPVSERAIPIAIFQAESSVRRFFLRKWLKDSSIIEVNIRDILDWQYYIERFGSVIQKLITIPAAMQQVSNPIPRVRHPDWLLKRVSAQEDKLKQRRITDAFIKVDKQTFINNYSAEATESAKLIKPLNLSIEDDGSDILDELTPEERTELVETDYLQWLAISKQRWRTKQLAQAELKQAQAKGARNSSNIDIAETAKPKRRIGSTVYTTYAGHSSKRFKSGSSTSATMYAGSSGVQLLEIVESEIAGTFILWVLFSSGIQQVRLNVPRRLYMNSKVSDPGKLPNHPQLTVTKRSRILPRNHTCHHLYELEMPESFYIENNSLFAALFNHPDVDGVYETNVTLLFRALIQMGCLCEVSKSSRSMGGTIGGISSMLSFSDIKSDVTTSRHSYLDSMHKLNFCYLFHASSGSRQVIGLFLIPTSHCHVIIVDSGNNRDAVPNVQRMYSSMLANSAADTRGSINYPEQLEITTTIYQTEARAFAAVNTHLNNYFDQRRGATALAIQSASSRKYFENAGITAIRSVPIITVPSHKNDVQFPPIGWQQHGLRRMFGHFLNLDDFITDRIKLARYADIPLCNIESDYTMFLSDVFMARRLTKADALLWFSLSGKPDLGGAENEDTHFAYAVPTNPEINKPGSFSSMCIEMDIWDLALNTILQTDLLHDMENPISSTSYNQHQVVTSMQLDHSEKLGDTSAKMIKEDSYDEQGTLTLSMLDDADRDTISRPVYNVFRGMIKGWMDEVRRKNRFASHLLEHLYRWITSPSARFFDPALFRFVHDLMKRVFSSLVNHLRKLGSEVIYASFEKIVVSTNKMTLPNAVGYIAYTVAAMSKRDLFAHIEIKPVRFWRHMMWMDVFNWAGIELVQNESDGTTHVDSAHAFNKENMDEENARVDMKWSMIDGLPARHQHEFMRLVTEYLDSVRVCHATTRSALVEHVSKLLQTTFKRQLMTVVREFSKTVTKKSISPASTNGKSESTWDNGSYNRTFKDANLEFVKLISAVLGLDEQLEPQVRALKRDLLSILGVTQFSKSAVFAPAQERLVLHQVICEFCSFCRDLDLTRDCDFHVLEDIEDDTVPRAEQNPFWACSACHMEYDRLSLEQRLVDTAIKKMTVWQLQDVRCTNCRFVKAEDLRNSCPRCTSKVVTVQNINEMLFMFKELELISHKHGMEMLKEVAAFSKMALQ</sequence>
<dbReference type="Pfam" id="PF23250">
    <property type="entry name" value="zf_DPOE_2"/>
    <property type="match status" value="1"/>
</dbReference>
<evidence type="ECO:0000256" key="9">
    <source>
        <dbReference type="ARBA" id="ARBA00022771"/>
    </source>
</evidence>
<dbReference type="InterPro" id="IPR012337">
    <property type="entry name" value="RNaseH-like_sf"/>
</dbReference>
<dbReference type="SMART" id="SM00486">
    <property type="entry name" value="POLBc"/>
    <property type="match status" value="1"/>
</dbReference>
<dbReference type="InterPro" id="IPR036397">
    <property type="entry name" value="RNaseH_sf"/>
</dbReference>
<dbReference type="PANTHER" id="PTHR10670:SF0">
    <property type="entry name" value="DNA POLYMERASE EPSILON CATALYTIC SUBUNIT A"/>
    <property type="match status" value="1"/>
</dbReference>
<dbReference type="SUPFAM" id="SSF56672">
    <property type="entry name" value="DNA/RNA polymerases"/>
    <property type="match status" value="1"/>
</dbReference>
<dbReference type="STRING" id="403673.A0A177WHV4"/>
<evidence type="ECO:0000313" key="20">
    <source>
        <dbReference type="EMBL" id="OAJ39382.1"/>
    </source>
</evidence>
<evidence type="ECO:0000256" key="16">
    <source>
        <dbReference type="ARBA" id="ARBA00049244"/>
    </source>
</evidence>
<dbReference type="InterPro" id="IPR013697">
    <property type="entry name" value="DNA_pol_e_suA_C"/>
</dbReference>
<dbReference type="GO" id="GO:0000278">
    <property type="term" value="P:mitotic cell cycle"/>
    <property type="evidence" value="ECO:0007669"/>
    <property type="project" value="TreeGrafter"/>
</dbReference>
<dbReference type="GO" id="GO:0045004">
    <property type="term" value="P:DNA replication proofreading"/>
    <property type="evidence" value="ECO:0007669"/>
    <property type="project" value="TreeGrafter"/>
</dbReference>
<dbReference type="GO" id="GO:0008622">
    <property type="term" value="C:epsilon DNA polymerase complex"/>
    <property type="evidence" value="ECO:0007669"/>
    <property type="project" value="InterPro"/>
</dbReference>
<dbReference type="eggNOG" id="KOG1798">
    <property type="taxonomic scope" value="Eukaryota"/>
</dbReference>
<dbReference type="Gene3D" id="1.10.132.60">
    <property type="entry name" value="DNA polymerase family B, C-terminal domain"/>
    <property type="match status" value="1"/>
</dbReference>
<evidence type="ECO:0000259" key="19">
    <source>
        <dbReference type="SMART" id="SM01159"/>
    </source>
</evidence>
<dbReference type="GO" id="GO:0008310">
    <property type="term" value="F:single-stranded DNA 3'-5' DNA exonuclease activity"/>
    <property type="evidence" value="ECO:0007669"/>
    <property type="project" value="TreeGrafter"/>
</dbReference>
<dbReference type="GO" id="GO:0003677">
    <property type="term" value="F:DNA binding"/>
    <property type="evidence" value="ECO:0007669"/>
    <property type="project" value="UniProtKB-KW"/>
</dbReference>
<evidence type="ECO:0000256" key="15">
    <source>
        <dbReference type="ARBA" id="ARBA00023242"/>
    </source>
</evidence>
<comment type="similarity">
    <text evidence="3 17">Belongs to the DNA polymerase type-B family.</text>
</comment>
<dbReference type="SUPFAM" id="SSF53098">
    <property type="entry name" value="Ribonuclease H-like"/>
    <property type="match status" value="1"/>
</dbReference>
<evidence type="ECO:0000256" key="10">
    <source>
        <dbReference type="ARBA" id="ARBA00022833"/>
    </source>
</evidence>
<keyword evidence="8 17" id="KW-0479">Metal-binding</keyword>
<evidence type="ECO:0000256" key="7">
    <source>
        <dbReference type="ARBA" id="ARBA00022705"/>
    </source>
</evidence>
<proteinExistence type="inferred from homology"/>
<dbReference type="Gene3D" id="3.90.1600.10">
    <property type="entry name" value="Palm domain of DNA polymerase"/>
    <property type="match status" value="1"/>
</dbReference>
<dbReference type="GO" id="GO:0051539">
    <property type="term" value="F:4 iron, 4 sulfur cluster binding"/>
    <property type="evidence" value="ECO:0007669"/>
    <property type="project" value="UniProtKB-KW"/>
</dbReference>
<dbReference type="InterPro" id="IPR054475">
    <property type="entry name" value="Znf-DPOE"/>
</dbReference>
<keyword evidence="10 17" id="KW-0862">Zinc</keyword>
<dbReference type="Pfam" id="PF08490">
    <property type="entry name" value="DUF1744"/>
    <property type="match status" value="1"/>
</dbReference>
<dbReference type="InterPro" id="IPR042087">
    <property type="entry name" value="DNA_pol_B_thumb"/>
</dbReference>
<keyword evidence="11 17" id="KW-0239">DNA-directed DNA polymerase</keyword>
<comment type="subcellular location">
    <subcellularLocation>
        <location evidence="2 17">Nucleus</location>
    </subcellularLocation>
</comment>
<keyword evidence="13 17" id="KW-0411">Iron-sulfur</keyword>
<dbReference type="FunFam" id="1.10.287.690:FF:000005">
    <property type="entry name" value="DNA polymerase epsilon catalytic subunit"/>
    <property type="match status" value="1"/>
</dbReference>
<evidence type="ECO:0000256" key="8">
    <source>
        <dbReference type="ARBA" id="ARBA00022723"/>
    </source>
</evidence>
<dbReference type="OrthoDB" id="10060449at2759"/>
<dbReference type="PANTHER" id="PTHR10670">
    <property type="entry name" value="DNA POLYMERASE EPSILON CATALYTIC SUBUNIT A"/>
    <property type="match status" value="1"/>
</dbReference>
<dbReference type="Pfam" id="PF22912">
    <property type="entry name" value="zf-DPOE"/>
    <property type="match status" value="1"/>
</dbReference>
<dbReference type="GO" id="GO:0006287">
    <property type="term" value="P:base-excision repair, gap-filling"/>
    <property type="evidence" value="ECO:0007669"/>
    <property type="project" value="TreeGrafter"/>
</dbReference>
<dbReference type="Pfam" id="PF03104">
    <property type="entry name" value="DNA_pol_B_exo1"/>
    <property type="match status" value="1"/>
</dbReference>
<comment type="catalytic activity">
    <reaction evidence="16 17">
        <text>DNA(n) + a 2'-deoxyribonucleoside 5'-triphosphate = DNA(n+1) + diphosphate</text>
        <dbReference type="Rhea" id="RHEA:22508"/>
        <dbReference type="Rhea" id="RHEA-COMP:17339"/>
        <dbReference type="Rhea" id="RHEA-COMP:17340"/>
        <dbReference type="ChEBI" id="CHEBI:33019"/>
        <dbReference type="ChEBI" id="CHEBI:61560"/>
        <dbReference type="ChEBI" id="CHEBI:173112"/>
        <dbReference type="EC" id="2.7.7.7"/>
    </reaction>
</comment>
<dbReference type="FunFam" id="3.30.420.10:FF:000010">
    <property type="entry name" value="DNA polymerase epsilon catalytic subunit"/>
    <property type="match status" value="1"/>
</dbReference>
<dbReference type="InterPro" id="IPR029703">
    <property type="entry name" value="POL2"/>
</dbReference>
<comment type="cofactor">
    <cofactor evidence="1 17">
        <name>[4Fe-4S] cluster</name>
        <dbReference type="ChEBI" id="CHEBI:49883"/>
    </cofactor>
</comment>